<reference evidence="4 5" key="1">
    <citation type="submission" date="2020-08" db="EMBL/GenBank/DDBJ databases">
        <authorList>
            <person name="Hejnol A."/>
        </authorList>
    </citation>
    <scope>NUCLEOTIDE SEQUENCE [LARGE SCALE GENOMIC DNA]</scope>
</reference>
<dbReference type="GO" id="GO:0065002">
    <property type="term" value="P:intracellular protein transmembrane transport"/>
    <property type="evidence" value="ECO:0007669"/>
    <property type="project" value="TreeGrafter"/>
</dbReference>
<dbReference type="Pfam" id="PF00168">
    <property type="entry name" value="C2"/>
    <property type="match status" value="2"/>
</dbReference>
<evidence type="ECO:0000313" key="5">
    <source>
        <dbReference type="Proteomes" id="UP000549394"/>
    </source>
</evidence>
<dbReference type="GO" id="GO:0005886">
    <property type="term" value="C:plasma membrane"/>
    <property type="evidence" value="ECO:0007669"/>
    <property type="project" value="TreeGrafter"/>
</dbReference>
<dbReference type="GO" id="GO:0010828">
    <property type="term" value="P:positive regulation of D-glucose transmembrane transport"/>
    <property type="evidence" value="ECO:0007669"/>
    <property type="project" value="TreeGrafter"/>
</dbReference>
<dbReference type="GO" id="GO:0031340">
    <property type="term" value="P:positive regulation of vesicle fusion"/>
    <property type="evidence" value="ECO:0007669"/>
    <property type="project" value="TreeGrafter"/>
</dbReference>
<dbReference type="InterPro" id="IPR035892">
    <property type="entry name" value="C2_domain_sf"/>
</dbReference>
<dbReference type="PANTHER" id="PTHR37412">
    <property type="entry name" value="C2 DOMAIN-CONTAINING PROTEIN 5"/>
    <property type="match status" value="1"/>
</dbReference>
<gene>
    <name evidence="4" type="ORF">DGYR_LOCUS7685</name>
</gene>
<dbReference type="InterPro" id="IPR038983">
    <property type="entry name" value="C2CD5"/>
</dbReference>
<evidence type="ECO:0000259" key="3">
    <source>
        <dbReference type="PROSITE" id="PS50004"/>
    </source>
</evidence>
<organism evidence="4 5">
    <name type="scientific">Dimorphilus gyrociliatus</name>
    <dbReference type="NCBI Taxonomy" id="2664684"/>
    <lineage>
        <taxon>Eukaryota</taxon>
        <taxon>Metazoa</taxon>
        <taxon>Spiralia</taxon>
        <taxon>Lophotrochozoa</taxon>
        <taxon>Annelida</taxon>
        <taxon>Polychaeta</taxon>
        <taxon>Polychaeta incertae sedis</taxon>
        <taxon>Dinophilidae</taxon>
        <taxon>Dimorphilus</taxon>
    </lineage>
</organism>
<dbReference type="SUPFAM" id="SSF49562">
    <property type="entry name" value="C2 domain (Calcium/lipid-binding domain, CaLB)"/>
    <property type="match status" value="1"/>
</dbReference>
<dbReference type="PANTHER" id="PTHR37412:SF2">
    <property type="entry name" value="C2 DOMAIN-CONTAINING PROTEIN 5"/>
    <property type="match status" value="1"/>
</dbReference>
<evidence type="ECO:0000256" key="1">
    <source>
        <dbReference type="SAM" id="MobiDB-lite"/>
    </source>
</evidence>
<evidence type="ECO:0000313" key="4">
    <source>
        <dbReference type="EMBL" id="CAD5119439.1"/>
    </source>
</evidence>
<keyword evidence="5" id="KW-1185">Reference proteome</keyword>
<comment type="caution">
    <text evidence="4">The sequence shown here is derived from an EMBL/GenBank/DDBJ whole genome shotgun (WGS) entry which is preliminary data.</text>
</comment>
<dbReference type="GO" id="GO:0005509">
    <property type="term" value="F:calcium ion binding"/>
    <property type="evidence" value="ECO:0007669"/>
    <property type="project" value="TreeGrafter"/>
</dbReference>
<dbReference type="PROSITE" id="PS50004">
    <property type="entry name" value="C2"/>
    <property type="match status" value="1"/>
</dbReference>
<feature type="compositionally biased region" description="Low complexity" evidence="1">
    <location>
        <begin position="316"/>
        <end position="328"/>
    </location>
</feature>
<dbReference type="GO" id="GO:0005544">
    <property type="term" value="F:calcium-dependent phospholipid binding"/>
    <property type="evidence" value="ECO:0007669"/>
    <property type="project" value="InterPro"/>
</dbReference>
<dbReference type="GO" id="GO:0072659">
    <property type="term" value="P:protein localization to plasma membrane"/>
    <property type="evidence" value="ECO:0007669"/>
    <property type="project" value="TreeGrafter"/>
</dbReference>
<sequence length="684" mass="75020">MPGKLKVCVVAARNLPVMDRATDLTDAFVEAEDEELQDFPLQLRVLDHDTYSAHDAIGKVYIDLNPLLLKDGAESLSGWFPIYDTMHGIRGELNVVVKVELFTDLNKFRQSSCGVYFFATATVPSGYKLQAIQGFVEELVVNDDPEHQWIDRIRSQRASNEARQVQFSKLSGELQRKIGKKVLELGGTAVLGYRQCFDLEGVYGIVVRAIGTAVTLTRVLGGSSPRPYSPVREGGIGGIQANHFFASSPPHRTITHRASVCGPVSHHVRSSFSSHRTSVPEESVLPDSPPSSSPTKPNNLQRRNSDSDLSNTPQKAASMAGSSGSGTSQVKPPLMKPMFPQNSLDMMEYPFFTMTSFPPGFIANIGGAVSARSVRLLDKINNPDESETRDAWWSEIRTEIRSHAKSLSCNAVLGYSEHTTICEEIIILSAIGTAANISLRNGVPDVDVFTFIEKQTRPMAPEGEEIDGKCKLHVDVNLANQVKLSPSTSLSAPPTASVEREPIPPSCDLCHAPYAESSHTAPSNMLLSTCNMCKYCKVPDVLFTTLEFPRELPIIGKGTMVRAHISRPKRDIKGESNAKEISEQLPFMEYELYKQLFNKVKLKGMNAVFGLKKMFIIGETSIVALAIATAVFAAALPPALPPKVVYKSDHPAGKKVDDRVIESLRSKVIDEFNSNCERYGLPQA</sequence>
<dbReference type="Pfam" id="PF23025">
    <property type="entry name" value="YbjQ_2"/>
    <property type="match status" value="3"/>
</dbReference>
<name>A0A7I8VU23_9ANNE</name>
<dbReference type="InterPro" id="IPR056431">
    <property type="entry name" value="C2CD5_YbjQ-rel_dom"/>
</dbReference>
<feature type="region of interest" description="Disordered" evidence="1">
    <location>
        <begin position="271"/>
        <end position="337"/>
    </location>
</feature>
<keyword evidence="2" id="KW-0472">Membrane</keyword>
<dbReference type="InterPro" id="IPR000008">
    <property type="entry name" value="C2_dom"/>
</dbReference>
<feature type="transmembrane region" description="Helical" evidence="2">
    <location>
        <begin position="622"/>
        <end position="640"/>
    </location>
</feature>
<dbReference type="AlphaFoldDB" id="A0A7I8VU23"/>
<dbReference type="Proteomes" id="UP000549394">
    <property type="component" value="Unassembled WGS sequence"/>
</dbReference>
<protein>
    <submittedName>
        <fullName evidence="4">DgyrCDS8049</fullName>
    </submittedName>
</protein>
<feature type="domain" description="C2" evidence="3">
    <location>
        <begin position="1"/>
        <end position="80"/>
    </location>
</feature>
<dbReference type="OrthoDB" id="419768at2759"/>
<evidence type="ECO:0000256" key="2">
    <source>
        <dbReference type="SAM" id="Phobius"/>
    </source>
</evidence>
<accession>A0A7I8VU23</accession>
<feature type="compositionally biased region" description="Low complexity" evidence="1">
    <location>
        <begin position="271"/>
        <end position="286"/>
    </location>
</feature>
<dbReference type="EMBL" id="CAJFCJ010000010">
    <property type="protein sequence ID" value="CAD5119439.1"/>
    <property type="molecule type" value="Genomic_DNA"/>
</dbReference>
<dbReference type="Gene3D" id="2.60.40.150">
    <property type="entry name" value="C2 domain"/>
    <property type="match status" value="1"/>
</dbReference>
<proteinExistence type="predicted"/>
<dbReference type="GO" id="GO:0090314">
    <property type="term" value="P:positive regulation of protein targeting to membrane"/>
    <property type="evidence" value="ECO:0007669"/>
    <property type="project" value="TreeGrafter"/>
</dbReference>
<feature type="compositionally biased region" description="Polar residues" evidence="1">
    <location>
        <begin position="295"/>
        <end position="315"/>
    </location>
</feature>
<keyword evidence="2" id="KW-0812">Transmembrane</keyword>
<keyword evidence="2" id="KW-1133">Transmembrane helix</keyword>